<name>K7ZZJ2_9ENTR</name>
<organism evidence="1 2">
    <name type="scientific">Cronobacter condimenti 1330</name>
    <dbReference type="NCBI Taxonomy" id="1073999"/>
    <lineage>
        <taxon>Bacteria</taxon>
        <taxon>Pseudomonadati</taxon>
        <taxon>Pseudomonadota</taxon>
        <taxon>Gammaproteobacteria</taxon>
        <taxon>Enterobacterales</taxon>
        <taxon>Enterobacteriaceae</taxon>
        <taxon>Cronobacter</taxon>
    </lineage>
</organism>
<gene>
    <name evidence="1" type="ORF">BN137_1623</name>
</gene>
<sequence length="41" mass="4875">MPQTLSYQFRVFFRVIHSSQAIREQIPLFSRQDYSASPGER</sequence>
<dbReference type="Proteomes" id="UP000009340">
    <property type="component" value="Unassembled WGS sequence"/>
</dbReference>
<dbReference type="AlphaFoldDB" id="K7ZZJ2"/>
<reference evidence="1" key="1">
    <citation type="submission" date="2012-07" db="EMBL/GenBank/DDBJ databases">
        <authorList>
            <person name="Cummings C."/>
        </authorList>
    </citation>
    <scope>NUCLEOTIDE SEQUENCE</scope>
    <source>
        <strain evidence="1">1330</strain>
    </source>
</reference>
<evidence type="ECO:0000313" key="1">
    <source>
        <dbReference type="EMBL" id="CCJ72258.1"/>
    </source>
</evidence>
<proteinExistence type="predicted"/>
<dbReference type="EMBL" id="CAKW01000063">
    <property type="protein sequence ID" value="CCJ72258.1"/>
    <property type="molecule type" value="Genomic_DNA"/>
</dbReference>
<comment type="caution">
    <text evidence="1">The sequence shown here is derived from an EMBL/GenBank/DDBJ whole genome shotgun (WGS) entry which is preliminary data.</text>
</comment>
<evidence type="ECO:0000313" key="2">
    <source>
        <dbReference type="Proteomes" id="UP000009340"/>
    </source>
</evidence>
<accession>K7ZZJ2</accession>
<protein>
    <submittedName>
        <fullName evidence="1">Uncharacterized protein</fullName>
    </submittedName>
</protein>